<dbReference type="AlphaFoldDB" id="A0A8H6CHZ5"/>
<evidence type="ECO:0000313" key="2">
    <source>
        <dbReference type="EMBL" id="KAF6220765.1"/>
    </source>
</evidence>
<gene>
    <name evidence="3" type="ORF">HO133_000412</name>
    <name evidence="2" type="ORF">HO133_002445</name>
</gene>
<dbReference type="Proteomes" id="UP000593566">
    <property type="component" value="Unassembled WGS sequence"/>
</dbReference>
<reference evidence="3" key="2">
    <citation type="submission" date="2020-05" db="EMBL/GenBank/DDBJ databases">
        <authorList>
            <person name="Mckenzie S.K."/>
            <person name="Walston R.F."/>
            <person name="Allen J.L."/>
        </authorList>
    </citation>
    <scope>NUCLEOTIDE SEQUENCE</scope>
    <source>
        <strain evidence="3">WasteWater1</strain>
    </source>
</reference>
<dbReference type="InterPro" id="IPR007727">
    <property type="entry name" value="Spo12"/>
</dbReference>
<feature type="compositionally biased region" description="Basic and acidic residues" evidence="1">
    <location>
        <begin position="100"/>
        <end position="121"/>
    </location>
</feature>
<dbReference type="EMBL" id="JACCJB010000015">
    <property type="protein sequence ID" value="KAF6220765.1"/>
    <property type="molecule type" value="Genomic_DNA"/>
</dbReference>
<proteinExistence type="predicted"/>
<reference evidence="3 4" key="1">
    <citation type="journal article" date="2020" name="Genomics">
        <title>Complete, high-quality genomes from long-read metagenomic sequencing of two wolf lichen thalli reveals enigmatic genome architecture.</title>
        <authorList>
            <person name="McKenzie S.K."/>
            <person name="Walston R.F."/>
            <person name="Allen J.L."/>
        </authorList>
    </citation>
    <scope>NUCLEOTIDE SEQUENCE [LARGE SCALE GENOMIC DNA]</scope>
    <source>
        <strain evidence="3">WasteWater1</strain>
    </source>
</reference>
<evidence type="ECO:0000313" key="4">
    <source>
        <dbReference type="Proteomes" id="UP000593566"/>
    </source>
</evidence>
<dbReference type="EMBL" id="JACCJB010000010">
    <property type="protein sequence ID" value="KAF6223569.1"/>
    <property type="molecule type" value="Genomic_DNA"/>
</dbReference>
<feature type="region of interest" description="Disordered" evidence="1">
    <location>
        <begin position="98"/>
        <end position="121"/>
    </location>
</feature>
<sequence>MSSSPTKPLASRDINTSGPSPTKPKADQVSNTVGKESVSKPQSMEYHRQVLQSRLEEDKAKQVYVSPSDTIMSPCTAKLSAYKSKQFGKAKPQSLFAKMEASKKSEAAKSTEGKEGNDGGP</sequence>
<accession>A0A8H6CHZ5</accession>
<dbReference type="GeneID" id="59328831"/>
<protein>
    <recommendedName>
        <fullName evidence="5">Spo12-like protein</fullName>
    </recommendedName>
</protein>
<comment type="caution">
    <text evidence="3">The sequence shown here is derived from an EMBL/GenBank/DDBJ whole genome shotgun (WGS) entry which is preliminary data.</text>
</comment>
<dbReference type="Pfam" id="PF05032">
    <property type="entry name" value="Spo12"/>
    <property type="match status" value="1"/>
</dbReference>
<dbReference type="RefSeq" id="XP_037152786.1">
    <property type="nucleotide sequence ID" value="XM_037291351.1"/>
</dbReference>
<name>A0A8H6CHZ5_9LECA</name>
<keyword evidence="4" id="KW-1185">Reference proteome</keyword>
<feature type="compositionally biased region" description="Polar residues" evidence="1">
    <location>
        <begin position="28"/>
        <end position="42"/>
    </location>
</feature>
<evidence type="ECO:0000313" key="3">
    <source>
        <dbReference type="EMBL" id="KAF6223569.1"/>
    </source>
</evidence>
<evidence type="ECO:0008006" key="5">
    <source>
        <dbReference type="Google" id="ProtNLM"/>
    </source>
</evidence>
<organism evidence="3 4">
    <name type="scientific">Letharia lupina</name>
    <dbReference type="NCBI Taxonomy" id="560253"/>
    <lineage>
        <taxon>Eukaryota</taxon>
        <taxon>Fungi</taxon>
        <taxon>Dikarya</taxon>
        <taxon>Ascomycota</taxon>
        <taxon>Pezizomycotina</taxon>
        <taxon>Lecanoromycetes</taxon>
        <taxon>OSLEUM clade</taxon>
        <taxon>Lecanoromycetidae</taxon>
        <taxon>Lecanorales</taxon>
        <taxon>Lecanorineae</taxon>
        <taxon>Parmeliaceae</taxon>
        <taxon>Letharia</taxon>
    </lineage>
</organism>
<feature type="region of interest" description="Disordered" evidence="1">
    <location>
        <begin position="1"/>
        <end position="45"/>
    </location>
</feature>
<evidence type="ECO:0000256" key="1">
    <source>
        <dbReference type="SAM" id="MobiDB-lite"/>
    </source>
</evidence>